<feature type="chain" id="PRO_5008659333" description="DUF680 domain-containing protein" evidence="2">
    <location>
        <begin position="22"/>
        <end position="76"/>
    </location>
</feature>
<keyword evidence="4" id="KW-1185">Reference proteome</keyword>
<organism evidence="3 4">
    <name type="scientific">Mesorhizobium hungaricum</name>
    <dbReference type="NCBI Taxonomy" id="1566387"/>
    <lineage>
        <taxon>Bacteria</taxon>
        <taxon>Pseudomonadati</taxon>
        <taxon>Pseudomonadota</taxon>
        <taxon>Alphaproteobacteria</taxon>
        <taxon>Hyphomicrobiales</taxon>
        <taxon>Phyllobacteriaceae</taxon>
        <taxon>Mesorhizobium</taxon>
    </lineage>
</organism>
<feature type="compositionally biased region" description="Polar residues" evidence="1">
    <location>
        <begin position="33"/>
        <end position="49"/>
    </location>
</feature>
<evidence type="ECO:0008006" key="5">
    <source>
        <dbReference type="Google" id="ProtNLM"/>
    </source>
</evidence>
<comment type="caution">
    <text evidence="3">The sequence shown here is derived from an EMBL/GenBank/DDBJ whole genome shotgun (WGS) entry which is preliminary data.</text>
</comment>
<proteinExistence type="predicted"/>
<evidence type="ECO:0000256" key="2">
    <source>
        <dbReference type="SAM" id="SignalP"/>
    </source>
</evidence>
<dbReference type="EMBL" id="MDEO01000035">
    <property type="protein sequence ID" value="OCX14403.1"/>
    <property type="molecule type" value="Genomic_DNA"/>
</dbReference>
<dbReference type="OrthoDB" id="8086430at2"/>
<feature type="region of interest" description="Disordered" evidence="1">
    <location>
        <begin position="20"/>
        <end position="76"/>
    </location>
</feature>
<gene>
    <name evidence="3" type="ORF">QV13_18105</name>
</gene>
<keyword evidence="2" id="KW-0732">Signal</keyword>
<dbReference type="Proteomes" id="UP000094412">
    <property type="component" value="Unassembled WGS sequence"/>
</dbReference>
<reference evidence="3 4" key="1">
    <citation type="submission" date="2016-08" db="EMBL/GenBank/DDBJ databases">
        <title>Whole genome sequence of Mesorhizobium sp. strain UASWS1009 isolated from industrial sewage.</title>
        <authorList>
            <person name="Crovadore J."/>
            <person name="Calmin G."/>
            <person name="Chablais R."/>
            <person name="Cochard B."/>
            <person name="Lefort F."/>
        </authorList>
    </citation>
    <scope>NUCLEOTIDE SEQUENCE [LARGE SCALE GENOMIC DNA]</scope>
    <source>
        <strain evidence="3 4">UASWS1009</strain>
    </source>
</reference>
<evidence type="ECO:0000256" key="1">
    <source>
        <dbReference type="SAM" id="MobiDB-lite"/>
    </source>
</evidence>
<dbReference type="RefSeq" id="WP_024926512.1">
    <property type="nucleotide sequence ID" value="NZ_MDEO01000035.1"/>
</dbReference>
<evidence type="ECO:0000313" key="3">
    <source>
        <dbReference type="EMBL" id="OCX14403.1"/>
    </source>
</evidence>
<feature type="signal peptide" evidence="2">
    <location>
        <begin position="1"/>
        <end position="21"/>
    </location>
</feature>
<sequence length="76" mass="8044">MKKIVLIAAALVVAASGSAFAANQKPRPHKQQAVEQVDTSTTASTSQMYATPRVSPTDRDPFKIPDAGYGQGIWGN</sequence>
<dbReference type="AlphaFoldDB" id="A0A1C2DI98"/>
<evidence type="ECO:0000313" key="4">
    <source>
        <dbReference type="Proteomes" id="UP000094412"/>
    </source>
</evidence>
<name>A0A1C2DI98_9HYPH</name>
<accession>A0A1C2DI98</accession>
<protein>
    <recommendedName>
        <fullName evidence="5">DUF680 domain-containing protein</fullName>
    </recommendedName>
</protein>